<name>A0A9P1N4P2_9PELO</name>
<evidence type="ECO:0000313" key="3">
    <source>
        <dbReference type="EMBL" id="CAI5447732.1"/>
    </source>
</evidence>
<proteinExistence type="predicted"/>
<evidence type="ECO:0000256" key="1">
    <source>
        <dbReference type="SAM" id="Phobius"/>
    </source>
</evidence>
<reference evidence="3" key="1">
    <citation type="submission" date="2022-11" db="EMBL/GenBank/DDBJ databases">
        <authorList>
            <person name="Kikuchi T."/>
        </authorList>
    </citation>
    <scope>NUCLEOTIDE SEQUENCE</scope>
    <source>
        <strain evidence="3">PS1010</strain>
    </source>
</reference>
<keyword evidence="4" id="KW-1185">Reference proteome</keyword>
<keyword evidence="2" id="KW-0732">Signal</keyword>
<gene>
    <name evidence="3" type="ORF">CAMP_LOCUS10369</name>
</gene>
<evidence type="ECO:0000256" key="2">
    <source>
        <dbReference type="SAM" id="SignalP"/>
    </source>
</evidence>
<feature type="signal peptide" evidence="2">
    <location>
        <begin position="1"/>
        <end position="25"/>
    </location>
</feature>
<evidence type="ECO:0000313" key="4">
    <source>
        <dbReference type="Proteomes" id="UP001152747"/>
    </source>
</evidence>
<comment type="caution">
    <text evidence="3">The sequence shown here is derived from an EMBL/GenBank/DDBJ whole genome shotgun (WGS) entry which is preliminary data.</text>
</comment>
<dbReference type="AlphaFoldDB" id="A0A9P1N4P2"/>
<keyword evidence="1" id="KW-1133">Transmembrane helix</keyword>
<sequence length="249" mass="27930">MNTIRSNSILIIMIFLINITHSAAAADSKQCTPKNADEQYEDVTFVFVINHYIDSDGKDQIFHVLSQITCEIPIADNIKGYVMYYGAKKLPVVEDEDFVSSKGLLKKLQSVHDITDGNGVGCNDFKSKFRHFADSEKFKNRKNIYYIAVYTGNCAEVGYPLERLHILYRSYTNSVLTIKSSFGQFNVKSNLNIDLVDVRTIYKRIVQEGLRVVPKDTSWLGYLIGGIIGLLVGGALGIELSCNQPLLID</sequence>
<organism evidence="3 4">
    <name type="scientific">Caenorhabditis angaria</name>
    <dbReference type="NCBI Taxonomy" id="860376"/>
    <lineage>
        <taxon>Eukaryota</taxon>
        <taxon>Metazoa</taxon>
        <taxon>Ecdysozoa</taxon>
        <taxon>Nematoda</taxon>
        <taxon>Chromadorea</taxon>
        <taxon>Rhabditida</taxon>
        <taxon>Rhabditina</taxon>
        <taxon>Rhabditomorpha</taxon>
        <taxon>Rhabditoidea</taxon>
        <taxon>Rhabditidae</taxon>
        <taxon>Peloderinae</taxon>
        <taxon>Caenorhabditis</taxon>
    </lineage>
</organism>
<dbReference type="Proteomes" id="UP001152747">
    <property type="component" value="Unassembled WGS sequence"/>
</dbReference>
<keyword evidence="1" id="KW-0472">Membrane</keyword>
<keyword evidence="1" id="KW-0812">Transmembrane</keyword>
<dbReference type="EMBL" id="CANHGI010000004">
    <property type="protein sequence ID" value="CAI5447732.1"/>
    <property type="molecule type" value="Genomic_DNA"/>
</dbReference>
<feature type="transmembrane region" description="Helical" evidence="1">
    <location>
        <begin position="219"/>
        <end position="238"/>
    </location>
</feature>
<accession>A0A9P1N4P2</accession>
<protein>
    <submittedName>
        <fullName evidence="3">Uncharacterized protein</fullName>
    </submittedName>
</protein>
<feature type="chain" id="PRO_5040195775" evidence="2">
    <location>
        <begin position="26"/>
        <end position="249"/>
    </location>
</feature>